<evidence type="ECO:0000313" key="1">
    <source>
        <dbReference type="EMBL" id="KXY51136.1"/>
    </source>
</evidence>
<comment type="caution">
    <text evidence="1">The sequence shown here is derived from an EMBL/GenBank/DDBJ whole genome shotgun (WGS) entry which is preliminary data.</text>
</comment>
<name>A0A9X0MJV5_BACCE</name>
<proteinExistence type="predicted"/>
<reference evidence="1 2" key="1">
    <citation type="submission" date="2015-12" db="EMBL/GenBank/DDBJ databases">
        <title>Bacillus cereus Group isolate.</title>
        <authorList>
            <person name="Kovac J."/>
        </authorList>
    </citation>
    <scope>NUCLEOTIDE SEQUENCE [LARGE SCALE GENOMIC DNA]</scope>
    <source>
        <strain evidence="1 2">FSL K6-0073</strain>
    </source>
</reference>
<dbReference type="AlphaFoldDB" id="A0A9X0MJV5"/>
<organism evidence="1 2">
    <name type="scientific">Bacillus cereus</name>
    <dbReference type="NCBI Taxonomy" id="1396"/>
    <lineage>
        <taxon>Bacteria</taxon>
        <taxon>Bacillati</taxon>
        <taxon>Bacillota</taxon>
        <taxon>Bacilli</taxon>
        <taxon>Bacillales</taxon>
        <taxon>Bacillaceae</taxon>
        <taxon>Bacillus</taxon>
        <taxon>Bacillus cereus group</taxon>
    </lineage>
</organism>
<dbReference type="EMBL" id="LOMO01000001">
    <property type="protein sequence ID" value="KXY51136.1"/>
    <property type="molecule type" value="Genomic_DNA"/>
</dbReference>
<sequence length="76" mass="8409">MSFGIHTGLSIKKAGSLEECISILKGLQVMQAFEVIETGLDVALRILYSGEHLTIEDNKGKEIKVSKLTQKRGRYS</sequence>
<gene>
    <name evidence="1" type="ORF">AT268_32060</name>
</gene>
<dbReference type="Proteomes" id="UP000075476">
    <property type="component" value="Unassembled WGS sequence"/>
</dbReference>
<dbReference type="RefSeq" id="WP_061662474.1">
    <property type="nucleotide sequence ID" value="NZ_LOMO01000001.1"/>
</dbReference>
<evidence type="ECO:0000313" key="2">
    <source>
        <dbReference type="Proteomes" id="UP000075476"/>
    </source>
</evidence>
<accession>A0A9X0MJV5</accession>
<protein>
    <submittedName>
        <fullName evidence="1">Uncharacterized protein</fullName>
    </submittedName>
</protein>